<comment type="function">
    <text evidence="8">Subunit of the oligosaccharyl transferase (OST) complex that catalyzes the initial transfer of a defined glycan (Glc(3)Man(9)GlcNAc(2) in eukaryotes) from the lipid carrier dolichol-pyrophosphate to an asparagine residue within an Asn-X-Ser/Thr consensus motif in nascent polypeptide chains, the first step in protein N-glycosylation. N-glycosylation occurs cotranslationally and the complex associates with the Sec61 complex at the channel-forming translocon complex that mediates protein translocation across the endoplasmic reticulum (ER).</text>
</comment>
<evidence type="ECO:0000313" key="12">
    <source>
        <dbReference type="Proteomes" id="UP000000267"/>
    </source>
</evidence>
<keyword evidence="7 8" id="KW-0472">Membrane</keyword>
<keyword evidence="6 8" id="KW-1133">Transmembrane helix</keyword>
<dbReference type="GO" id="GO:0004576">
    <property type="term" value="F:oligosaccharyl transferase activity"/>
    <property type="evidence" value="ECO:0007669"/>
    <property type="project" value="EnsemblFungi"/>
</dbReference>
<feature type="domain" description="OST48 middle" evidence="10">
    <location>
        <begin position="271"/>
        <end position="415"/>
    </location>
</feature>
<dbReference type="GO" id="GO:0008250">
    <property type="term" value="C:oligosaccharyltransferase complex"/>
    <property type="evidence" value="ECO:0007669"/>
    <property type="project" value="EnsemblFungi"/>
</dbReference>
<organism evidence="12">
    <name type="scientific">Vanderwaltozyma polyspora (strain ATCC 22028 / DSM 70294 / BCRC 21397 / CBS 2163 / NBRC 10782 / NRRL Y-8283 / UCD 57-17)</name>
    <name type="common">Kluyveromyces polysporus</name>
    <dbReference type="NCBI Taxonomy" id="436907"/>
    <lineage>
        <taxon>Eukaryota</taxon>
        <taxon>Fungi</taxon>
        <taxon>Dikarya</taxon>
        <taxon>Ascomycota</taxon>
        <taxon>Saccharomycotina</taxon>
        <taxon>Saccharomycetes</taxon>
        <taxon>Saccharomycetales</taxon>
        <taxon>Saccharomycetaceae</taxon>
        <taxon>Vanderwaltozyma</taxon>
    </lineage>
</organism>
<dbReference type="Proteomes" id="UP000000267">
    <property type="component" value="Unassembled WGS sequence"/>
</dbReference>
<keyword evidence="12" id="KW-1185">Reference proteome</keyword>
<comment type="pathway">
    <text evidence="2 8">Protein modification; protein glycosylation.</text>
</comment>
<dbReference type="Pfam" id="PF03345">
    <property type="entry name" value="OST48_N"/>
    <property type="match status" value="1"/>
</dbReference>
<accession>A7TP24</accession>
<dbReference type="UniPathway" id="UPA00378"/>
<keyword evidence="8" id="KW-0732">Signal</keyword>
<dbReference type="OMA" id="NIATECG"/>
<evidence type="ECO:0000256" key="3">
    <source>
        <dbReference type="ARBA" id="ARBA00008743"/>
    </source>
</evidence>
<dbReference type="InterPro" id="IPR055459">
    <property type="entry name" value="OST48_MD"/>
</dbReference>
<feature type="chain" id="PRO_5005121903" description="Dolichyl-diphosphooligosaccharide--protein glycosyltransferase subunit WBP1" evidence="8">
    <location>
        <begin position="22"/>
        <end position="427"/>
    </location>
</feature>
<dbReference type="InterPro" id="IPR005013">
    <property type="entry name" value="DDOST_48_kDa_subunit"/>
</dbReference>
<dbReference type="RefSeq" id="XP_001643851.1">
    <property type="nucleotide sequence ID" value="XM_001643801.1"/>
</dbReference>
<proteinExistence type="inferred from homology"/>
<dbReference type="eggNOG" id="KOG2754">
    <property type="taxonomic scope" value="Eukaryota"/>
</dbReference>
<evidence type="ECO:0000256" key="8">
    <source>
        <dbReference type="RuleBase" id="RU361142"/>
    </source>
</evidence>
<comment type="subunit">
    <text evidence="8">Component of the oligosaccharyltransferase (OST) complex.</text>
</comment>
<dbReference type="OrthoDB" id="29105at2759"/>
<dbReference type="AlphaFoldDB" id="A7TP24"/>
<dbReference type="Pfam" id="PF23358">
    <property type="entry name" value="OST48_MD"/>
    <property type="match status" value="1"/>
</dbReference>
<dbReference type="STRING" id="436907.A7TP24"/>
<evidence type="ECO:0000259" key="9">
    <source>
        <dbReference type="Pfam" id="PF03345"/>
    </source>
</evidence>
<dbReference type="EMBL" id="DS480437">
    <property type="protein sequence ID" value="EDO15993.1"/>
    <property type="molecule type" value="Genomic_DNA"/>
</dbReference>
<dbReference type="InterPro" id="IPR055457">
    <property type="entry name" value="OST48_N"/>
</dbReference>
<evidence type="ECO:0000256" key="5">
    <source>
        <dbReference type="ARBA" id="ARBA00022824"/>
    </source>
</evidence>
<name>A7TP24_VANPO</name>
<feature type="signal peptide" evidence="8">
    <location>
        <begin position="1"/>
        <end position="21"/>
    </location>
</feature>
<dbReference type="KEGG" id="vpo:Kpol_499p21"/>
<sequence>MIKSNLILLAFYLCALIGALSVHPLKTLVLYDERLTELNEYSKFFKSLKDRSYELLYQEIGNNTESIPLFDKEDRLYDNLVVFPVKGKHLNKLIPVKSFLQFYENGGDILTVTNPDAVTDSVRFFLNELGVYPSPKDYVLTDYFEDIPEKVSVSSENLLSNRVYSVKEKKDFVFQNSGAALLDNREQIVPILKAPRRTSTELKNKESWTVGSQGFLVAGFQNLVNARSVWVGSQDFFKNHYYNINGEFIEELTKWNFREKGVIKSSGATHTHSDGTSYSSLPYKIKDTVIYEIGLSEWTGEKWVPFIANDIQFELSMVDPYYRLTLQQAHKDETTQYYTSGEFKLPDHHGVFTFSTNYKREGLTFVSESDVKAIRHLANDEYPRSWEITNAWVYISSIYGIIGTWVIFVIFFVVSSKRHVSVEKKNN</sequence>
<dbReference type="GO" id="GO:0005635">
    <property type="term" value="C:nuclear envelope"/>
    <property type="evidence" value="ECO:0007669"/>
    <property type="project" value="EnsemblFungi"/>
</dbReference>
<dbReference type="FunCoup" id="A7TP24">
    <property type="interactions" value="1098"/>
</dbReference>
<keyword evidence="5 8" id="KW-0256">Endoplasmic reticulum</keyword>
<comment type="similarity">
    <text evidence="3 8">Belongs to the DDOST 48 kDa subunit family.</text>
</comment>
<feature type="domain" description="OST48 N-terminal" evidence="9">
    <location>
        <begin position="26"/>
        <end position="255"/>
    </location>
</feature>
<evidence type="ECO:0000256" key="6">
    <source>
        <dbReference type="ARBA" id="ARBA00022989"/>
    </source>
</evidence>
<dbReference type="GO" id="GO:0018279">
    <property type="term" value="P:protein N-linked glycosylation via asparagine"/>
    <property type="evidence" value="ECO:0007669"/>
    <property type="project" value="UniProtKB-UniRule"/>
</dbReference>
<dbReference type="GeneID" id="5544101"/>
<evidence type="ECO:0000256" key="7">
    <source>
        <dbReference type="ARBA" id="ARBA00023136"/>
    </source>
</evidence>
<evidence type="ECO:0000256" key="2">
    <source>
        <dbReference type="ARBA" id="ARBA00004922"/>
    </source>
</evidence>
<evidence type="ECO:0000256" key="1">
    <source>
        <dbReference type="ARBA" id="ARBA00004479"/>
    </source>
</evidence>
<dbReference type="InParanoid" id="A7TP24"/>
<comment type="subcellular location">
    <subcellularLocation>
        <location evidence="8">Endoplasmic reticulum membrane</location>
        <topology evidence="8">Single-pass type I membrane protein</topology>
    </subcellularLocation>
    <subcellularLocation>
        <location evidence="1">Membrane</location>
        <topology evidence="1">Single-pass type I membrane protein</topology>
    </subcellularLocation>
</comment>
<dbReference type="PANTHER" id="PTHR10830">
    <property type="entry name" value="DOLICHYL-DIPHOSPHOOLIGOSACCHARIDE--PROTEIN GLYCOSYLTRANSFERASE 48 KDA SUBUNIT"/>
    <property type="match status" value="1"/>
</dbReference>
<evidence type="ECO:0000259" key="10">
    <source>
        <dbReference type="Pfam" id="PF23358"/>
    </source>
</evidence>
<protein>
    <recommendedName>
        <fullName evidence="8">Dolichyl-diphosphooligosaccharide--protein glycosyltransferase subunit WBP1</fullName>
        <shortName evidence="8">Oligosaccharyl transferase subunit WBP1</shortName>
    </recommendedName>
</protein>
<reference evidence="11 12" key="1">
    <citation type="journal article" date="2007" name="Proc. Natl. Acad. Sci. U.S.A.">
        <title>Independent sorting-out of thousands of duplicated gene pairs in two yeast species descended from a whole-genome duplication.</title>
        <authorList>
            <person name="Scannell D.R."/>
            <person name="Frank A.C."/>
            <person name="Conant G.C."/>
            <person name="Byrne K.P."/>
            <person name="Woolfit M."/>
            <person name="Wolfe K.H."/>
        </authorList>
    </citation>
    <scope>NUCLEOTIDE SEQUENCE [LARGE SCALE GENOMIC DNA]</scope>
    <source>
        <strain evidence="12">ATCC 22028 / DSM 70294 / BCRC 21397 / CBS 2163 / NBRC 10782 / NRRL Y-8283 / UCD 57-17</strain>
    </source>
</reference>
<dbReference type="PhylomeDB" id="A7TP24"/>
<dbReference type="PANTHER" id="PTHR10830:SF0">
    <property type="entry name" value="DOLICHYL-DIPHOSPHOOLIGOSACCHARIDE--PROTEIN GLYCOSYLTRANSFERASE 48 KDA SUBUNIT"/>
    <property type="match status" value="1"/>
</dbReference>
<evidence type="ECO:0000256" key="4">
    <source>
        <dbReference type="ARBA" id="ARBA00022692"/>
    </source>
</evidence>
<feature type="transmembrane region" description="Helical" evidence="8">
    <location>
        <begin position="391"/>
        <end position="414"/>
    </location>
</feature>
<keyword evidence="4 8" id="KW-0812">Transmembrane</keyword>
<dbReference type="HOGENOM" id="CLU_031804_1_1_1"/>
<gene>
    <name evidence="11" type="ORF">Kpol_499p21</name>
</gene>
<evidence type="ECO:0000313" key="11">
    <source>
        <dbReference type="EMBL" id="EDO15993.1"/>
    </source>
</evidence>